<comment type="catalytic activity">
    <reaction evidence="10">
        <text>tRNA(Gly) + glycine + ATP = glycyl-tRNA(Gly) + AMP + diphosphate</text>
        <dbReference type="Rhea" id="RHEA:16013"/>
        <dbReference type="Rhea" id="RHEA-COMP:9664"/>
        <dbReference type="Rhea" id="RHEA-COMP:9683"/>
        <dbReference type="ChEBI" id="CHEBI:30616"/>
        <dbReference type="ChEBI" id="CHEBI:33019"/>
        <dbReference type="ChEBI" id="CHEBI:57305"/>
        <dbReference type="ChEBI" id="CHEBI:78442"/>
        <dbReference type="ChEBI" id="CHEBI:78522"/>
        <dbReference type="ChEBI" id="CHEBI:456215"/>
        <dbReference type="EC" id="6.1.1.14"/>
    </reaction>
</comment>
<gene>
    <name evidence="12" type="ORF">MNBD_GAMMA02-1190</name>
</gene>
<dbReference type="AlphaFoldDB" id="A0A3B0VTG5"/>
<dbReference type="InterPro" id="IPR015944">
    <property type="entry name" value="Gly-tRNA-synth_bsu"/>
</dbReference>
<dbReference type="SUPFAM" id="SSF109604">
    <property type="entry name" value="HD-domain/PDEase-like"/>
    <property type="match status" value="1"/>
</dbReference>
<dbReference type="InterPro" id="IPR008909">
    <property type="entry name" value="DALR_anticod-bd"/>
</dbReference>
<keyword evidence="6" id="KW-0547">Nucleotide-binding</keyword>
<keyword evidence="8" id="KW-0648">Protein biosynthesis</keyword>
<evidence type="ECO:0000256" key="7">
    <source>
        <dbReference type="ARBA" id="ARBA00022840"/>
    </source>
</evidence>
<keyword evidence="7" id="KW-0067">ATP-binding</keyword>
<dbReference type="Gene3D" id="1.10.730.10">
    <property type="entry name" value="Isoleucyl-tRNA Synthetase, Domain 1"/>
    <property type="match status" value="1"/>
</dbReference>
<evidence type="ECO:0000256" key="9">
    <source>
        <dbReference type="ARBA" id="ARBA00023146"/>
    </source>
</evidence>
<name>A0A3B0VTG5_9ZZZZ</name>
<evidence type="ECO:0000256" key="8">
    <source>
        <dbReference type="ARBA" id="ARBA00022917"/>
    </source>
</evidence>
<dbReference type="InterPro" id="IPR006194">
    <property type="entry name" value="Gly-tRNA-synth_heterodimer"/>
</dbReference>
<dbReference type="Pfam" id="PF02092">
    <property type="entry name" value="tRNA_synt_2f"/>
    <property type="match status" value="1"/>
</dbReference>
<evidence type="ECO:0000256" key="1">
    <source>
        <dbReference type="ARBA" id="ARBA00004496"/>
    </source>
</evidence>
<keyword evidence="4" id="KW-0963">Cytoplasm</keyword>
<dbReference type="EMBL" id="UOFA01000005">
    <property type="protein sequence ID" value="VAW43670.1"/>
    <property type="molecule type" value="Genomic_DNA"/>
</dbReference>
<comment type="subcellular location">
    <subcellularLocation>
        <location evidence="1">Cytoplasm</location>
    </subcellularLocation>
</comment>
<feature type="domain" description="DALR anticodon binding" evidence="11">
    <location>
        <begin position="613"/>
        <end position="693"/>
    </location>
</feature>
<dbReference type="GO" id="GO:0005829">
    <property type="term" value="C:cytosol"/>
    <property type="evidence" value="ECO:0007669"/>
    <property type="project" value="TreeGrafter"/>
</dbReference>
<evidence type="ECO:0000256" key="5">
    <source>
        <dbReference type="ARBA" id="ARBA00022598"/>
    </source>
</evidence>
<accession>A0A3B0VTG5</accession>
<dbReference type="PANTHER" id="PTHR30075">
    <property type="entry name" value="GLYCYL-TRNA SYNTHETASE"/>
    <property type="match status" value="1"/>
</dbReference>
<evidence type="ECO:0000256" key="3">
    <source>
        <dbReference type="ARBA" id="ARBA00012829"/>
    </source>
</evidence>
<dbReference type="Pfam" id="PF05746">
    <property type="entry name" value="DALR_1"/>
    <property type="match status" value="1"/>
</dbReference>
<evidence type="ECO:0000256" key="10">
    <source>
        <dbReference type="ARBA" id="ARBA00047937"/>
    </source>
</evidence>
<dbReference type="GO" id="GO:0006420">
    <property type="term" value="P:arginyl-tRNA aminoacylation"/>
    <property type="evidence" value="ECO:0007669"/>
    <property type="project" value="InterPro"/>
</dbReference>
<reference evidence="12" key="1">
    <citation type="submission" date="2018-06" db="EMBL/GenBank/DDBJ databases">
        <authorList>
            <person name="Zhirakovskaya E."/>
        </authorList>
    </citation>
    <scope>NUCLEOTIDE SEQUENCE</scope>
</reference>
<dbReference type="PANTHER" id="PTHR30075:SF2">
    <property type="entry name" value="GLYCINE--TRNA LIGASE, CHLOROPLASTIC_MITOCHONDRIAL 2"/>
    <property type="match status" value="1"/>
</dbReference>
<dbReference type="PRINTS" id="PR01045">
    <property type="entry name" value="TRNASYNTHGB"/>
</dbReference>
<protein>
    <recommendedName>
        <fullName evidence="3">glycine--tRNA ligase</fullName>
        <ecNumber evidence="3">6.1.1.14</ecNumber>
    </recommendedName>
</protein>
<evidence type="ECO:0000256" key="6">
    <source>
        <dbReference type="ARBA" id="ARBA00022741"/>
    </source>
</evidence>
<keyword evidence="9 12" id="KW-0030">Aminoacyl-tRNA synthetase</keyword>
<evidence type="ECO:0000256" key="4">
    <source>
        <dbReference type="ARBA" id="ARBA00022490"/>
    </source>
</evidence>
<evidence type="ECO:0000259" key="11">
    <source>
        <dbReference type="Pfam" id="PF05746"/>
    </source>
</evidence>
<comment type="similarity">
    <text evidence="2">Belongs to the class-II aminoacyl-tRNA synthetase family.</text>
</comment>
<dbReference type="HAMAP" id="MF_00255">
    <property type="entry name" value="Gly_tRNA_synth_beta"/>
    <property type="match status" value="1"/>
</dbReference>
<proteinExistence type="inferred from homology"/>
<keyword evidence="5 12" id="KW-0436">Ligase</keyword>
<sequence length="702" mass="77422">MADILFELGCEELPPKALYGLSKALFDGVSKQLRTAGFEFDDSSRWFASPRRLAFQLNGINEQLADKKSEKRGPAVAAAFDDEGNAKPAAMGFARSLGVEVTDLSRIDTDKGEYLTYEVLDKGVSIAQVLPEFIAQTIKQLPIPKPMRWGSNDYSFIRPVHWMVLLINETVVSMEMFGVKTGNQSLGHRFHHNEFVTIAHANDYVQVLQDAHIMVDQDQREVLIAEQVNAAAASVNGVAKIGGSLLSEVSSIVEKPIAVLGEFSEDFLAVPKEALISSMEKHQKYFSVVDKSGELMPYFVALANIDSSNPAVVKKGFEKVITPRLADARFFWEKDQARPLADNIPLLEKMVFEKSLGTLADKTARISQLLTWMAPQLGFDEADAKRAAMLMKADLMSDMVDEFPDLQGLMGGYYAAAQGETEAVSKAIRDQYLPKFVGDALPETTLGQAVSIADKIDTLCGIFAVGKKPTGSKDPFALRRAALSVLAILQQKAIAISVPEMIQQAMSNIPVADTTTAEEVNQFIQQRLKQQYKDSGISYDVVEAVLATDSDNLPDIDARIAACQSFKQAEEAMSLIESNKRINNIITQARAESFTTFLALDERMPKIIQPYSIDVKLFEVEQEKVLFAALSKVQEQCVSLLDDKSYSECLQLMAGLAEPVAEFFEHVMVNADDEAVKNNRLALLQAMQSLFNQVAQISLLVK</sequence>
<dbReference type="GO" id="GO:0004814">
    <property type="term" value="F:arginine-tRNA ligase activity"/>
    <property type="evidence" value="ECO:0007669"/>
    <property type="project" value="InterPro"/>
</dbReference>
<dbReference type="GO" id="GO:0004820">
    <property type="term" value="F:glycine-tRNA ligase activity"/>
    <property type="evidence" value="ECO:0007669"/>
    <property type="project" value="UniProtKB-EC"/>
</dbReference>
<evidence type="ECO:0000256" key="2">
    <source>
        <dbReference type="ARBA" id="ARBA00008226"/>
    </source>
</evidence>
<dbReference type="PROSITE" id="PS50861">
    <property type="entry name" value="AA_TRNA_LIGASE_II_GLYAB"/>
    <property type="match status" value="1"/>
</dbReference>
<dbReference type="EC" id="6.1.1.14" evidence="3"/>
<dbReference type="NCBIfam" id="TIGR00211">
    <property type="entry name" value="glyS"/>
    <property type="match status" value="1"/>
</dbReference>
<organism evidence="12">
    <name type="scientific">hydrothermal vent metagenome</name>
    <dbReference type="NCBI Taxonomy" id="652676"/>
    <lineage>
        <taxon>unclassified sequences</taxon>
        <taxon>metagenomes</taxon>
        <taxon>ecological metagenomes</taxon>
    </lineage>
</organism>
<dbReference type="GO" id="GO:0005524">
    <property type="term" value="F:ATP binding"/>
    <property type="evidence" value="ECO:0007669"/>
    <property type="project" value="UniProtKB-KW"/>
</dbReference>
<dbReference type="GO" id="GO:0006426">
    <property type="term" value="P:glycyl-tRNA aminoacylation"/>
    <property type="evidence" value="ECO:0007669"/>
    <property type="project" value="InterPro"/>
</dbReference>
<evidence type="ECO:0000313" key="12">
    <source>
        <dbReference type="EMBL" id="VAW43670.1"/>
    </source>
</evidence>